<proteinExistence type="predicted"/>
<dbReference type="RefSeq" id="WP_088917061.1">
    <property type="nucleotide sequence ID" value="NZ_CP018632.1"/>
</dbReference>
<dbReference type="AlphaFoldDB" id="A0A2Z2NKE8"/>
<dbReference type="SUPFAM" id="SSF56112">
    <property type="entry name" value="Protein kinase-like (PK-like)"/>
    <property type="match status" value="1"/>
</dbReference>
<gene>
    <name evidence="2" type="ORF">IMCC3135_07720</name>
</gene>
<accession>A0A2Z2NKE8</accession>
<evidence type="ECO:0000259" key="1">
    <source>
        <dbReference type="Pfam" id="PF01636"/>
    </source>
</evidence>
<dbReference type="Gene3D" id="3.90.1200.10">
    <property type="match status" value="1"/>
</dbReference>
<sequence>MILIGSAAYIDQDLAAEVGRLPPAFLPIGNRRLYEYQIELLSTLDHRVYLSIPESFELPVFDARRLEAMEVDIIRVPDGMTLGNSVVYCWSASGVAFPSLTVLHGDTLFLDFEPTQADSLSAHPNVGSYRRARVASSSCRKRRYESEFVEDGQPVLSGYFRFSNPQLLMQGILQNRGDFISGVSHYSVQQDMEEIGSGQWLDFGHLNSFFTSRSMMTTQRAFNALDIGPRTVTKSSENKAKMKAESNWFRSLPPKLRIHVPPLLSDYTESEKAASYSIEYLYLLPLSDVLVFGAMSRTSWQHIFDASHAILEELRAAANPRCCDLKDAEHLYLPKTIERLRAFEGAQLESLAGTLKFAKGSNLRSIASIASTYIAEVAEANTAIVHGDFCFSNLLFDSRTAGLKLIDPRGMDSKNQLCIYGDQRYDVAKMYHSVAGRYDFIIAGRYEINGEDITFPDETRVADLEKVFESVFFRPDRFDKTEILAINVLLFLSMIPLHADRPDRQVAMLLNAYRLYRKLLGTFQ</sequence>
<dbReference type="EMBL" id="CP018632">
    <property type="protein sequence ID" value="ASJ71649.1"/>
    <property type="molecule type" value="Genomic_DNA"/>
</dbReference>
<dbReference type="Proteomes" id="UP000250079">
    <property type="component" value="Chromosome"/>
</dbReference>
<evidence type="ECO:0000313" key="2">
    <source>
        <dbReference type="EMBL" id="ASJ71649.1"/>
    </source>
</evidence>
<dbReference type="InterPro" id="IPR002575">
    <property type="entry name" value="Aminoglycoside_PTrfase"/>
</dbReference>
<keyword evidence="3" id="KW-1185">Reference proteome</keyword>
<dbReference type="InterPro" id="IPR011009">
    <property type="entry name" value="Kinase-like_dom_sf"/>
</dbReference>
<dbReference type="KEGG" id="gai:IMCC3135_07720"/>
<name>A0A2Z2NKE8_9GAMM</name>
<reference evidence="2 3" key="1">
    <citation type="submission" date="2016-12" db="EMBL/GenBank/DDBJ databases">
        <authorList>
            <person name="Song W.-J."/>
            <person name="Kurnit D.M."/>
        </authorList>
    </citation>
    <scope>NUCLEOTIDE SEQUENCE [LARGE SCALE GENOMIC DNA]</scope>
    <source>
        <strain evidence="2 3">IMCC3135</strain>
    </source>
</reference>
<evidence type="ECO:0000313" key="3">
    <source>
        <dbReference type="Proteomes" id="UP000250079"/>
    </source>
</evidence>
<dbReference type="Pfam" id="PF01636">
    <property type="entry name" value="APH"/>
    <property type="match status" value="1"/>
</dbReference>
<protein>
    <recommendedName>
        <fullName evidence="1">Aminoglycoside phosphotransferase domain-containing protein</fullName>
    </recommendedName>
</protein>
<feature type="domain" description="Aminoglycoside phosphotransferase" evidence="1">
    <location>
        <begin position="235"/>
        <end position="433"/>
    </location>
</feature>
<organism evidence="2 3">
    <name type="scientific">Granulosicoccus antarcticus IMCC3135</name>
    <dbReference type="NCBI Taxonomy" id="1192854"/>
    <lineage>
        <taxon>Bacteria</taxon>
        <taxon>Pseudomonadati</taxon>
        <taxon>Pseudomonadota</taxon>
        <taxon>Gammaproteobacteria</taxon>
        <taxon>Chromatiales</taxon>
        <taxon>Granulosicoccaceae</taxon>
        <taxon>Granulosicoccus</taxon>
    </lineage>
</organism>
<dbReference type="OrthoDB" id="9814110at2"/>